<comment type="caution">
    <text evidence="2">The sequence shown here is derived from an EMBL/GenBank/DDBJ whole genome shotgun (WGS) entry which is preliminary data.</text>
</comment>
<protein>
    <submittedName>
        <fullName evidence="2">Uncharacterized protein</fullName>
    </submittedName>
</protein>
<dbReference type="Proteomes" id="UP000007129">
    <property type="component" value="Unassembled WGS sequence"/>
</dbReference>
<dbReference type="HOGENOM" id="CLU_2027174_0_0_1"/>
<reference evidence="2 3" key="1">
    <citation type="journal article" date="2012" name="BMC Genomics">
        <title>Tools to kill: Genome of one of the most destructive plant pathogenic fungi Macrophomina phaseolina.</title>
        <authorList>
            <person name="Islam M.S."/>
            <person name="Haque M.S."/>
            <person name="Islam M.M."/>
            <person name="Emdad E.M."/>
            <person name="Halim A."/>
            <person name="Hossen Q.M.M."/>
            <person name="Hossain M.Z."/>
            <person name="Ahmed B."/>
            <person name="Rahim S."/>
            <person name="Rahman M.S."/>
            <person name="Alam M.M."/>
            <person name="Hou S."/>
            <person name="Wan X."/>
            <person name="Saito J.A."/>
            <person name="Alam M."/>
        </authorList>
    </citation>
    <scope>NUCLEOTIDE SEQUENCE [LARGE SCALE GENOMIC DNA]</scope>
    <source>
        <strain evidence="2 3">MS6</strain>
    </source>
</reference>
<organism evidence="2 3">
    <name type="scientific">Macrophomina phaseolina (strain MS6)</name>
    <name type="common">Charcoal rot fungus</name>
    <dbReference type="NCBI Taxonomy" id="1126212"/>
    <lineage>
        <taxon>Eukaryota</taxon>
        <taxon>Fungi</taxon>
        <taxon>Dikarya</taxon>
        <taxon>Ascomycota</taxon>
        <taxon>Pezizomycotina</taxon>
        <taxon>Dothideomycetes</taxon>
        <taxon>Dothideomycetes incertae sedis</taxon>
        <taxon>Botryosphaeriales</taxon>
        <taxon>Botryosphaeriaceae</taxon>
        <taxon>Macrophomina</taxon>
    </lineage>
</organism>
<evidence type="ECO:0000313" key="3">
    <source>
        <dbReference type="Proteomes" id="UP000007129"/>
    </source>
</evidence>
<accession>K2S825</accession>
<dbReference type="VEuPathDB" id="FungiDB:MPH_09840"/>
<dbReference type="InParanoid" id="K2S825"/>
<gene>
    <name evidence="2" type="ORF">MPH_09840</name>
</gene>
<dbReference type="AlphaFoldDB" id="K2S825"/>
<dbReference type="EMBL" id="AHHD01000419">
    <property type="protein sequence ID" value="EKG13020.1"/>
    <property type="molecule type" value="Genomic_DNA"/>
</dbReference>
<sequence length="122" mass="13676">MVIVSTIERRYCCSQGNHTERYKSLQKLYPREQAYFLCNPLDPDRKSPCQLVPPPPMAQEDNCIVWKPGGAGRLPWRELRCGPRCPRSLVQVSAEVGLNTARKPAGLQLHEGGGRRSSSTAR</sequence>
<evidence type="ECO:0000313" key="2">
    <source>
        <dbReference type="EMBL" id="EKG13020.1"/>
    </source>
</evidence>
<feature type="region of interest" description="Disordered" evidence="1">
    <location>
        <begin position="101"/>
        <end position="122"/>
    </location>
</feature>
<evidence type="ECO:0000256" key="1">
    <source>
        <dbReference type="SAM" id="MobiDB-lite"/>
    </source>
</evidence>
<name>K2S825_MACPH</name>
<proteinExistence type="predicted"/>